<dbReference type="Gene3D" id="3.80.10.10">
    <property type="entry name" value="Ribonuclease Inhibitor"/>
    <property type="match status" value="1"/>
</dbReference>
<evidence type="ECO:0000256" key="2">
    <source>
        <dbReference type="SAM" id="Phobius"/>
    </source>
</evidence>
<evidence type="ECO:0000313" key="5">
    <source>
        <dbReference type="Proteomes" id="UP001642540"/>
    </source>
</evidence>
<dbReference type="PROSITE" id="PS50181">
    <property type="entry name" value="FBOX"/>
    <property type="match status" value="1"/>
</dbReference>
<organism evidence="4 5">
    <name type="scientific">Orchesella dallaii</name>
    <dbReference type="NCBI Taxonomy" id="48710"/>
    <lineage>
        <taxon>Eukaryota</taxon>
        <taxon>Metazoa</taxon>
        <taxon>Ecdysozoa</taxon>
        <taxon>Arthropoda</taxon>
        <taxon>Hexapoda</taxon>
        <taxon>Collembola</taxon>
        <taxon>Entomobryomorpha</taxon>
        <taxon>Entomobryoidea</taxon>
        <taxon>Orchesellidae</taxon>
        <taxon>Orchesellinae</taxon>
        <taxon>Orchesella</taxon>
    </lineage>
</organism>
<dbReference type="Proteomes" id="UP001642540">
    <property type="component" value="Unassembled WGS sequence"/>
</dbReference>
<evidence type="ECO:0000259" key="3">
    <source>
        <dbReference type="PROSITE" id="PS50181"/>
    </source>
</evidence>
<feature type="transmembrane region" description="Helical" evidence="2">
    <location>
        <begin position="818"/>
        <end position="840"/>
    </location>
</feature>
<dbReference type="Pfam" id="PF12937">
    <property type="entry name" value="F-box-like"/>
    <property type="match status" value="1"/>
</dbReference>
<name>A0ABP1S009_9HEXA</name>
<feature type="compositionally biased region" description="Polar residues" evidence="1">
    <location>
        <begin position="115"/>
        <end position="130"/>
    </location>
</feature>
<feature type="region of interest" description="Disordered" evidence="1">
    <location>
        <begin position="109"/>
        <end position="137"/>
    </location>
</feature>
<proteinExistence type="predicted"/>
<dbReference type="PANTHER" id="PTHR13318:SF247">
    <property type="entry name" value="GH16156P"/>
    <property type="match status" value="1"/>
</dbReference>
<evidence type="ECO:0000313" key="4">
    <source>
        <dbReference type="EMBL" id="CAL8139848.1"/>
    </source>
</evidence>
<feature type="transmembrane region" description="Helical" evidence="2">
    <location>
        <begin position="1834"/>
        <end position="1853"/>
    </location>
</feature>
<feature type="region of interest" description="Disordered" evidence="1">
    <location>
        <begin position="1"/>
        <end position="31"/>
    </location>
</feature>
<feature type="compositionally biased region" description="Low complexity" evidence="1">
    <location>
        <begin position="7"/>
        <end position="28"/>
    </location>
</feature>
<dbReference type="InterPro" id="IPR001810">
    <property type="entry name" value="F-box_dom"/>
</dbReference>
<feature type="transmembrane region" description="Helical" evidence="2">
    <location>
        <begin position="870"/>
        <end position="888"/>
    </location>
</feature>
<keyword evidence="2" id="KW-0472">Membrane</keyword>
<sequence>MNPPPTTTEFPSTSSSISQSSSVTLNSSEGAVKKKDMAGFASLLNLKDANCTSTRSRRIQISQLGVSNRPSSEGGGMGSMLKKRWSFHSSNQINELLKEDRVMKPIISPKRRKSNSGSTFTRSNSETCKYSDSLHPRGHHKLVDESASSKFVLTNHQQLQAKHHQKTKLIAINGECSTSDSKNRQRLMDEYYSYMEPFPASYYKFRVVPKPLKYSREPPPPDYISTMPDEVLLRICKYLPKPALSNLSRTSRRFSGLIEDDTLWKRLCVMNKILSPEHLIIIMSRKPIYLRMARTTIPDPEDLPTDLTLTELASSSQLRFLDLSSATISPLALSIIMSISPKLIKLSLEHLTVTKKVVESMMVFVGTIEVLNLTMCYDVDAKALMEFFSKCHALKELNMSCIRCDWTKEDITCIISKLPATLQQLNISGYRNTFDDAHVAMIASRCPKLVELDVSDSQEMSGKSIEYILKLKNLQHLGLSRCYGIDPPVYSHLSGCKHLKYLDLFSLFKETSIRQLSSTLPGIEINKFLFSAVARPTKNVYWDYNKLRIPHHSQHQGYYSLFSTIRRTEVCISLFPYLNPNINESSAKQKVQQLSSLPPATNGLGLSTYIFIGVPKSLLELGYHFVKWPPASKVFLYQNDEPSLFILCSTCGSGFTKMTISTLTPGIATLIPVNATHTFRQIVYLWLQLHSKLNMRRSSNELESSIVSEFCFKFKTSDLKWVRDKFSNYFFDKKGECLVQSLAIKLNYSLELALNNMTPWKNLHIVMKGVRNKDRIISGCIYPFGMESHGFKYIMFIDMSENRGYINLGAFFRPFSTIIWISLVVVMGLMSFNLSCVLYCQSKITFHPLFWITSVLLDQGDTGLTSWRKLWYLIILWLFGALLLRNMYTADMFSFIVSEPEYSFPSSLGELVQRPDFNLITNELNDLIYYFETTEYQYRNHSIYRKLMQRLEYFKYTVNLQDILKNMSQIYPIQLAKNVGTLQTKRFDVLKKFAFISSVPWYTDRRGEPLDFLIGLLGKRNIKQSFQPPFLSQYSFWQGRKDFFSETFQSNLAALVESGMYFRWGQVDEVAHLCSFLRSFLGQNENNNLGNETLLTSSLLSNVTTRRVLSQLMLDKQFDLLNKLRKQSTLKRNHPVRMALFCYLVLASFVVKLTCCVPPQENLHVQHLKEYAEAEYVFLQLVTQCTVFYFGNPLDTLLFARFLDICVLTMSGYCKQLQSSSEIAQNYSYWTQYKVSEHITDTIGNYSFTKYSDTCVVLLPFTDDFRMDKSFVSTVFYSGRVSPNFVFISTPKSPRNPDLFAINVTLNFFNTYDLLSSSSIIFMINEYENKLFLFCQPCGIKIVQRTWTPNEMAIMGLNYSFFATMKQISRTGPVSHGLAINLGEYLGHLEKFTIANIVLFWSKLYRNLENFNVETGQIKKEKFDKYDQICGKVSLHLFRQLSTSIGSPVEACLYKTVFQMHNLNSSGYEYKFDPRSPNYRCFKLSFLSYKKFKQSLHHAKWQYGAYYLPQKISIEGFQYLTFIDKQILKQGFGMHVFINSLNSFAYTSIIMGLLILFIILTITRVFPSRVHPVAILLGQKIVWKKPVRHKILCFILTMWLIATQSIRLVYKSNIYSFVASTSPNVPPNLRDAVLGNNAKYDIFVPYENSDDFARLLDSKLQNSKNSSDFKMWSKLLKTVQILYEYDLHQFYDPKVTFDNVMLYKKFILISKHPSKYIRLIARYTNNYHKLKYFWEYDTPAEIVFKTSEKFVWFRHKDLIFYSGVWVFLGRRNFFTENYFQRDLDGLIQSGIYSRWEQLMGKSTEKVEMQKMARAMAGINNNSNPTFRKTNYSHMRYFGILYFSCVFISIVGYLKEVVRFNIPTRNMNFKKKYVQL</sequence>
<evidence type="ECO:0000256" key="1">
    <source>
        <dbReference type="SAM" id="MobiDB-lite"/>
    </source>
</evidence>
<comment type="caution">
    <text evidence="4">The sequence shown here is derived from an EMBL/GenBank/DDBJ whole genome shotgun (WGS) entry which is preliminary data.</text>
</comment>
<protein>
    <recommendedName>
        <fullName evidence="3">F-box domain-containing protein</fullName>
    </recommendedName>
</protein>
<dbReference type="PANTHER" id="PTHR13318">
    <property type="entry name" value="PARTNER OF PAIRED, ISOFORM B-RELATED"/>
    <property type="match status" value="1"/>
</dbReference>
<keyword evidence="2" id="KW-0812">Transmembrane</keyword>
<reference evidence="4 5" key="1">
    <citation type="submission" date="2024-08" db="EMBL/GenBank/DDBJ databases">
        <authorList>
            <person name="Cucini C."/>
            <person name="Frati F."/>
        </authorList>
    </citation>
    <scope>NUCLEOTIDE SEQUENCE [LARGE SCALE GENOMIC DNA]</scope>
</reference>
<keyword evidence="5" id="KW-1185">Reference proteome</keyword>
<dbReference type="EMBL" id="CAXLJM020000131">
    <property type="protein sequence ID" value="CAL8139848.1"/>
    <property type="molecule type" value="Genomic_DNA"/>
</dbReference>
<dbReference type="SMART" id="SM00256">
    <property type="entry name" value="FBOX"/>
    <property type="match status" value="1"/>
</dbReference>
<dbReference type="SUPFAM" id="SSF52047">
    <property type="entry name" value="RNI-like"/>
    <property type="match status" value="1"/>
</dbReference>
<dbReference type="InterPro" id="IPR036047">
    <property type="entry name" value="F-box-like_dom_sf"/>
</dbReference>
<feature type="domain" description="F-box" evidence="3">
    <location>
        <begin position="221"/>
        <end position="267"/>
    </location>
</feature>
<accession>A0ABP1S009</accession>
<gene>
    <name evidence="4" type="ORF">ODALV1_LOCUS28024</name>
</gene>
<feature type="transmembrane region" description="Helical" evidence="2">
    <location>
        <begin position="1544"/>
        <end position="1566"/>
    </location>
</feature>
<dbReference type="InterPro" id="IPR032675">
    <property type="entry name" value="LRR_dom_sf"/>
</dbReference>
<keyword evidence="2" id="KW-1133">Transmembrane helix</keyword>
<dbReference type="SUPFAM" id="SSF81383">
    <property type="entry name" value="F-box domain"/>
    <property type="match status" value="1"/>
</dbReference>